<dbReference type="AlphaFoldDB" id="T1JGH0"/>
<dbReference type="PANTHER" id="PTHR33444:SF2">
    <property type="entry name" value="MARVEL DOMAIN-CONTAINING PROTEIN"/>
    <property type="match status" value="1"/>
</dbReference>
<keyword evidence="2" id="KW-0472">Membrane</keyword>
<feature type="transmembrane region" description="Helical" evidence="2">
    <location>
        <begin position="201"/>
        <end position="227"/>
    </location>
</feature>
<feature type="transmembrane region" description="Helical" evidence="2">
    <location>
        <begin position="160"/>
        <end position="180"/>
    </location>
</feature>
<reference evidence="4" key="1">
    <citation type="submission" date="2011-05" db="EMBL/GenBank/DDBJ databases">
        <authorList>
            <person name="Richards S.R."/>
            <person name="Qu J."/>
            <person name="Jiang H."/>
            <person name="Jhangiani S.N."/>
            <person name="Agravi P."/>
            <person name="Goodspeed R."/>
            <person name="Gross S."/>
            <person name="Mandapat C."/>
            <person name="Jackson L."/>
            <person name="Mathew T."/>
            <person name="Pu L."/>
            <person name="Thornton R."/>
            <person name="Saada N."/>
            <person name="Wilczek-Boney K.B."/>
            <person name="Lee S."/>
            <person name="Kovar C."/>
            <person name="Wu Y."/>
            <person name="Scherer S.E."/>
            <person name="Worley K.C."/>
            <person name="Muzny D.M."/>
            <person name="Gibbs R."/>
        </authorList>
    </citation>
    <scope>NUCLEOTIDE SEQUENCE</scope>
    <source>
        <strain evidence="4">Brora</strain>
    </source>
</reference>
<evidence type="ECO:0000256" key="2">
    <source>
        <dbReference type="SAM" id="Phobius"/>
    </source>
</evidence>
<feature type="region of interest" description="Disordered" evidence="1">
    <location>
        <begin position="1"/>
        <end position="20"/>
    </location>
</feature>
<dbReference type="eggNOG" id="ENOG502SF6V">
    <property type="taxonomic scope" value="Eukaryota"/>
</dbReference>
<name>T1JGH0_STRMM</name>
<keyword evidence="2" id="KW-1133">Transmembrane helix</keyword>
<keyword evidence="2" id="KW-0812">Transmembrane</keyword>
<proteinExistence type="predicted"/>
<keyword evidence="4" id="KW-1185">Reference proteome</keyword>
<reference evidence="3" key="2">
    <citation type="submission" date="2015-02" db="UniProtKB">
        <authorList>
            <consortium name="EnsemblMetazoa"/>
        </authorList>
    </citation>
    <scope>IDENTIFICATION</scope>
</reference>
<dbReference type="HOGENOM" id="CLU_883746_0_0_1"/>
<feature type="transmembrane region" description="Helical" evidence="2">
    <location>
        <begin position="247"/>
        <end position="269"/>
    </location>
</feature>
<dbReference type="STRING" id="126957.T1JGH0"/>
<sequence length="315" mass="35652">MLGVMALESPKHPSAGRKSSTTMKRTFFGFESTPTVSSNATPMTFYIMTHFNENSGDINVDINVDIAPDETETDEGRKCLFENTPPNYTSIMETECEDALVEKLEKQYGPYGFCDYIKAGMIFLIGSAGPLLLIIFFTGGPPSMIVMGSMYLNSCPLQPYIPIYLLVGGIFSTLSIIFVITIRLRFRRKDDQTFRRCDVTLLGISNFIHCFTISWFVAGCTWVYGIYEPSYDTAQLYCDKIVYLFSFWLLNSIFIAMGALLIFGLFILYKLPLKRGSSETPKPHPFLRSRYGFQKSSNLQICHDNQLSSYLLINT</sequence>
<dbReference type="PANTHER" id="PTHR33444">
    <property type="entry name" value="SI:DKEY-19B23.12-RELATED"/>
    <property type="match status" value="1"/>
</dbReference>
<evidence type="ECO:0000313" key="3">
    <source>
        <dbReference type="EnsemblMetazoa" id="SMAR012943-PA"/>
    </source>
</evidence>
<protein>
    <submittedName>
        <fullName evidence="3">Uncharacterized protein</fullName>
    </submittedName>
</protein>
<dbReference type="EMBL" id="JH432203">
    <property type="status" value="NOT_ANNOTATED_CDS"/>
    <property type="molecule type" value="Genomic_DNA"/>
</dbReference>
<organism evidence="3 4">
    <name type="scientific">Strigamia maritima</name>
    <name type="common">European centipede</name>
    <name type="synonym">Geophilus maritimus</name>
    <dbReference type="NCBI Taxonomy" id="126957"/>
    <lineage>
        <taxon>Eukaryota</taxon>
        <taxon>Metazoa</taxon>
        <taxon>Ecdysozoa</taxon>
        <taxon>Arthropoda</taxon>
        <taxon>Myriapoda</taxon>
        <taxon>Chilopoda</taxon>
        <taxon>Pleurostigmophora</taxon>
        <taxon>Geophilomorpha</taxon>
        <taxon>Linotaeniidae</taxon>
        <taxon>Strigamia</taxon>
    </lineage>
</organism>
<dbReference type="InterPro" id="IPR040350">
    <property type="entry name" value="TMEM272"/>
</dbReference>
<dbReference type="PhylomeDB" id="T1JGH0"/>
<dbReference type="Proteomes" id="UP000014500">
    <property type="component" value="Unassembled WGS sequence"/>
</dbReference>
<accession>T1JGH0</accession>
<feature type="transmembrane region" description="Helical" evidence="2">
    <location>
        <begin position="116"/>
        <end position="140"/>
    </location>
</feature>
<dbReference type="EnsemblMetazoa" id="SMAR012943-RA">
    <property type="protein sequence ID" value="SMAR012943-PA"/>
    <property type="gene ID" value="SMAR012943"/>
</dbReference>
<evidence type="ECO:0000313" key="4">
    <source>
        <dbReference type="Proteomes" id="UP000014500"/>
    </source>
</evidence>
<evidence type="ECO:0000256" key="1">
    <source>
        <dbReference type="SAM" id="MobiDB-lite"/>
    </source>
</evidence>